<proteinExistence type="predicted"/>
<dbReference type="PANTHER" id="PTHR11472:SF47">
    <property type="entry name" value="FANCONI ANEMIA GROUP J PROTEIN"/>
    <property type="match status" value="1"/>
</dbReference>
<sequence length="138" mass="15763">MLQFVIPFVKPQTADTSGNLPSPFPGVGEIDDEYIEACDDSLETKINMEDHSLATIKIQDIDMGPHTSRALNQALGRCLRHKYDWGALLLVDDRFQKGGYNFKSLSKMTREHLKYFTNWSETCKSLSYFIEKHSCTSH</sequence>
<dbReference type="PANTHER" id="PTHR11472">
    <property type="entry name" value="DNA REPAIR DEAD HELICASE RAD3/XP-D SUBFAMILY MEMBER"/>
    <property type="match status" value="1"/>
</dbReference>
<dbReference type="InterPro" id="IPR045028">
    <property type="entry name" value="DinG/Rad3-like"/>
</dbReference>
<dbReference type="GO" id="GO:0006289">
    <property type="term" value="P:nucleotide-excision repair"/>
    <property type="evidence" value="ECO:0007669"/>
    <property type="project" value="TreeGrafter"/>
</dbReference>
<dbReference type="GO" id="GO:0003676">
    <property type="term" value="F:nucleic acid binding"/>
    <property type="evidence" value="ECO:0007669"/>
    <property type="project" value="InterPro"/>
</dbReference>
<evidence type="ECO:0000313" key="2">
    <source>
        <dbReference type="EMBL" id="CAD7589712.1"/>
    </source>
</evidence>
<dbReference type="GO" id="GO:0005634">
    <property type="term" value="C:nucleus"/>
    <property type="evidence" value="ECO:0007669"/>
    <property type="project" value="TreeGrafter"/>
</dbReference>
<protein>
    <recommendedName>
        <fullName evidence="1">ATP-dependent helicase C-terminal domain-containing protein</fullName>
    </recommendedName>
</protein>
<dbReference type="GO" id="GO:0016818">
    <property type="term" value="F:hydrolase activity, acting on acid anhydrides, in phosphorus-containing anhydrides"/>
    <property type="evidence" value="ECO:0007669"/>
    <property type="project" value="InterPro"/>
</dbReference>
<dbReference type="InterPro" id="IPR006555">
    <property type="entry name" value="ATP-dep_Helicase_C"/>
</dbReference>
<dbReference type="GO" id="GO:0003678">
    <property type="term" value="F:DNA helicase activity"/>
    <property type="evidence" value="ECO:0007669"/>
    <property type="project" value="TreeGrafter"/>
</dbReference>
<reference evidence="2" key="1">
    <citation type="submission" date="2020-11" db="EMBL/GenBank/DDBJ databases">
        <authorList>
            <person name="Tran Van P."/>
        </authorList>
    </citation>
    <scope>NUCLEOTIDE SEQUENCE</scope>
</reference>
<evidence type="ECO:0000259" key="1">
    <source>
        <dbReference type="Pfam" id="PF13307"/>
    </source>
</evidence>
<dbReference type="GO" id="GO:0005524">
    <property type="term" value="F:ATP binding"/>
    <property type="evidence" value="ECO:0007669"/>
    <property type="project" value="InterPro"/>
</dbReference>
<dbReference type="GO" id="GO:1990918">
    <property type="term" value="P:double-strand break repair involved in meiotic recombination"/>
    <property type="evidence" value="ECO:0007669"/>
    <property type="project" value="TreeGrafter"/>
</dbReference>
<feature type="domain" description="ATP-dependent helicase C-terminal" evidence="1">
    <location>
        <begin position="65"/>
        <end position="103"/>
    </location>
</feature>
<organism evidence="2">
    <name type="scientific">Timema genevievae</name>
    <name type="common">Walking stick</name>
    <dbReference type="NCBI Taxonomy" id="629358"/>
    <lineage>
        <taxon>Eukaryota</taxon>
        <taxon>Metazoa</taxon>
        <taxon>Ecdysozoa</taxon>
        <taxon>Arthropoda</taxon>
        <taxon>Hexapoda</taxon>
        <taxon>Insecta</taxon>
        <taxon>Pterygota</taxon>
        <taxon>Neoptera</taxon>
        <taxon>Polyneoptera</taxon>
        <taxon>Phasmatodea</taxon>
        <taxon>Timematodea</taxon>
        <taxon>Timematoidea</taxon>
        <taxon>Timematidae</taxon>
        <taxon>Timema</taxon>
    </lineage>
</organism>
<dbReference type="Gene3D" id="3.40.50.300">
    <property type="entry name" value="P-loop containing nucleotide triphosphate hydrolases"/>
    <property type="match status" value="1"/>
</dbReference>
<dbReference type="Pfam" id="PF13307">
    <property type="entry name" value="Helicase_C_2"/>
    <property type="match status" value="1"/>
</dbReference>
<dbReference type="InterPro" id="IPR027417">
    <property type="entry name" value="P-loop_NTPase"/>
</dbReference>
<accession>A0A7R9JUN1</accession>
<gene>
    <name evidence="2" type="ORF">TGEB3V08_LOCUS3634</name>
</gene>
<dbReference type="AlphaFoldDB" id="A0A7R9JUN1"/>
<name>A0A7R9JUN1_TIMGE</name>
<dbReference type="EMBL" id="OE840166">
    <property type="protein sequence ID" value="CAD7589712.1"/>
    <property type="molecule type" value="Genomic_DNA"/>
</dbReference>